<reference evidence="1 2" key="1">
    <citation type="submission" date="2015-09" db="EMBL/GenBank/DDBJ databases">
        <title>Sorangium comparison.</title>
        <authorList>
            <person name="Zaburannyi N."/>
            <person name="Bunk B."/>
            <person name="Overmann J."/>
            <person name="Mueller R."/>
        </authorList>
    </citation>
    <scope>NUCLEOTIDE SEQUENCE [LARGE SCALE GENOMIC DNA]</scope>
    <source>
        <strain evidence="1 2">So ce26</strain>
    </source>
</reference>
<organism evidence="1 2">
    <name type="scientific">Sorangium cellulosum</name>
    <name type="common">Polyangium cellulosum</name>
    <dbReference type="NCBI Taxonomy" id="56"/>
    <lineage>
        <taxon>Bacteria</taxon>
        <taxon>Pseudomonadati</taxon>
        <taxon>Myxococcota</taxon>
        <taxon>Polyangia</taxon>
        <taxon>Polyangiales</taxon>
        <taxon>Polyangiaceae</taxon>
        <taxon>Sorangium</taxon>
    </lineage>
</organism>
<sequence>MDLHKTQAEAFRIALDVGAASVDDVVSWALDVVQKVDHPHWSFCELALCSRKYPPDLAAHLREVPGVPDVTLARLMVLDMLRDSLTEHPERADPIARSLYWLAIAGDLDHPELLELAWWAWDALDLADAGAIAQTREDVVKQMRSTLAEATSMRTAQRAPG</sequence>
<dbReference type="Proteomes" id="UP000238348">
    <property type="component" value="Chromosome"/>
</dbReference>
<gene>
    <name evidence="1" type="ORF">SOCE26_014550</name>
</gene>
<dbReference type="OrthoDB" id="9974083at2"/>
<protein>
    <submittedName>
        <fullName evidence="1">Uncharacterized protein</fullName>
    </submittedName>
</protein>
<accession>A0A2L0EL84</accession>
<evidence type="ECO:0000313" key="1">
    <source>
        <dbReference type="EMBL" id="AUX40059.1"/>
    </source>
</evidence>
<proteinExistence type="predicted"/>
<name>A0A2L0EL84_SORCE</name>
<dbReference type="EMBL" id="CP012673">
    <property type="protein sequence ID" value="AUX40059.1"/>
    <property type="molecule type" value="Genomic_DNA"/>
</dbReference>
<dbReference type="RefSeq" id="WP_159396731.1">
    <property type="nucleotide sequence ID" value="NZ_CP012673.1"/>
</dbReference>
<dbReference type="AlphaFoldDB" id="A0A2L0EL84"/>
<evidence type="ECO:0000313" key="2">
    <source>
        <dbReference type="Proteomes" id="UP000238348"/>
    </source>
</evidence>